<keyword evidence="1" id="KW-0805">Transcription regulation</keyword>
<evidence type="ECO:0000256" key="3">
    <source>
        <dbReference type="ARBA" id="ARBA00023163"/>
    </source>
</evidence>
<feature type="domain" description="HTH arsR-type" evidence="4">
    <location>
        <begin position="3"/>
        <end position="98"/>
    </location>
</feature>
<name>A0A8A7KDA9_9FIRM</name>
<organism evidence="5 6">
    <name type="scientific">Iocasia fonsfrigidae</name>
    <dbReference type="NCBI Taxonomy" id="2682810"/>
    <lineage>
        <taxon>Bacteria</taxon>
        <taxon>Bacillati</taxon>
        <taxon>Bacillota</taxon>
        <taxon>Clostridia</taxon>
        <taxon>Halanaerobiales</taxon>
        <taxon>Halanaerobiaceae</taxon>
        <taxon>Iocasia</taxon>
    </lineage>
</organism>
<dbReference type="InterPro" id="IPR051081">
    <property type="entry name" value="HTH_MetalResp_TranReg"/>
</dbReference>
<dbReference type="NCBIfam" id="NF033788">
    <property type="entry name" value="HTH_metalloreg"/>
    <property type="match status" value="1"/>
</dbReference>
<evidence type="ECO:0000313" key="6">
    <source>
        <dbReference type="Proteomes" id="UP000665020"/>
    </source>
</evidence>
<dbReference type="Pfam" id="PF01022">
    <property type="entry name" value="HTH_5"/>
    <property type="match status" value="1"/>
</dbReference>
<keyword evidence="2" id="KW-0238">DNA-binding</keyword>
<dbReference type="Gene3D" id="1.10.10.10">
    <property type="entry name" value="Winged helix-like DNA-binding domain superfamily/Winged helix DNA-binding domain"/>
    <property type="match status" value="1"/>
</dbReference>
<dbReference type="CDD" id="cd00090">
    <property type="entry name" value="HTH_ARSR"/>
    <property type="match status" value="1"/>
</dbReference>
<dbReference type="SMART" id="SM00418">
    <property type="entry name" value="HTH_ARSR"/>
    <property type="match status" value="1"/>
</dbReference>
<dbReference type="InterPro" id="IPR036390">
    <property type="entry name" value="WH_DNA-bd_sf"/>
</dbReference>
<dbReference type="SUPFAM" id="SSF46785">
    <property type="entry name" value="Winged helix' DNA-binding domain"/>
    <property type="match status" value="1"/>
</dbReference>
<keyword evidence="6" id="KW-1185">Reference proteome</keyword>
<evidence type="ECO:0000256" key="2">
    <source>
        <dbReference type="ARBA" id="ARBA00023125"/>
    </source>
</evidence>
<dbReference type="PANTHER" id="PTHR33154:SF18">
    <property type="entry name" value="ARSENICAL RESISTANCE OPERON REPRESSOR"/>
    <property type="match status" value="1"/>
</dbReference>
<evidence type="ECO:0000259" key="4">
    <source>
        <dbReference type="PROSITE" id="PS50987"/>
    </source>
</evidence>
<dbReference type="EMBL" id="CP046640">
    <property type="protein sequence ID" value="QTL97399.1"/>
    <property type="molecule type" value="Genomic_DNA"/>
</dbReference>
<dbReference type="RefSeq" id="WP_125991999.1">
    <property type="nucleotide sequence ID" value="NZ_CP046640.1"/>
</dbReference>
<keyword evidence="3" id="KW-0804">Transcription</keyword>
<reference evidence="5" key="1">
    <citation type="submission" date="2019-12" db="EMBL/GenBank/DDBJ databases">
        <authorList>
            <person name="zhang j."/>
            <person name="sun C.M."/>
        </authorList>
    </citation>
    <scope>NUCLEOTIDE SEQUENCE</scope>
    <source>
        <strain evidence="5">NS-1</strain>
    </source>
</reference>
<proteinExistence type="predicted"/>
<dbReference type="InterPro" id="IPR011991">
    <property type="entry name" value="ArsR-like_HTH"/>
</dbReference>
<evidence type="ECO:0000313" key="5">
    <source>
        <dbReference type="EMBL" id="QTL97399.1"/>
    </source>
</evidence>
<dbReference type="Proteomes" id="UP000665020">
    <property type="component" value="Chromosome"/>
</dbReference>
<evidence type="ECO:0000256" key="1">
    <source>
        <dbReference type="ARBA" id="ARBA00023015"/>
    </source>
</evidence>
<dbReference type="PRINTS" id="PR00778">
    <property type="entry name" value="HTHARSR"/>
</dbReference>
<dbReference type="PROSITE" id="PS50987">
    <property type="entry name" value="HTH_ARSR_2"/>
    <property type="match status" value="1"/>
</dbReference>
<dbReference type="KEGG" id="ifn:GM661_05060"/>
<dbReference type="AlphaFoldDB" id="A0A8A7KDA9"/>
<gene>
    <name evidence="5" type="ORF">GM661_05060</name>
</gene>
<accession>A0A8A7KDA9</accession>
<dbReference type="InterPro" id="IPR001845">
    <property type="entry name" value="HTH_ArsR_DNA-bd_dom"/>
</dbReference>
<dbReference type="PANTHER" id="PTHR33154">
    <property type="entry name" value="TRANSCRIPTIONAL REGULATOR, ARSR FAMILY"/>
    <property type="match status" value="1"/>
</dbReference>
<dbReference type="GO" id="GO:0003677">
    <property type="term" value="F:DNA binding"/>
    <property type="evidence" value="ECO:0007669"/>
    <property type="project" value="UniProtKB-KW"/>
</dbReference>
<protein>
    <submittedName>
        <fullName evidence="5">Metalloregulator ArsR/SmtB family transcription factor</fullName>
    </submittedName>
</protein>
<sequence length="110" mass="12599">MTIKKKLYEARTKVAKALAHETRLEIVDILKEKEAQCVCELTEILGVSQSSVSKHLGILKNAGIVDFRKEGLNVCYYLRTPCVANFFTCLDRIIEEDFKKMKEQLDFIEG</sequence>
<dbReference type="GO" id="GO:0003700">
    <property type="term" value="F:DNA-binding transcription factor activity"/>
    <property type="evidence" value="ECO:0007669"/>
    <property type="project" value="InterPro"/>
</dbReference>
<dbReference type="InterPro" id="IPR036388">
    <property type="entry name" value="WH-like_DNA-bd_sf"/>
</dbReference>